<organism evidence="1 2">
    <name type="scientific">Caerostris extrusa</name>
    <name type="common">Bark spider</name>
    <name type="synonym">Caerostris bankana</name>
    <dbReference type="NCBI Taxonomy" id="172846"/>
    <lineage>
        <taxon>Eukaryota</taxon>
        <taxon>Metazoa</taxon>
        <taxon>Ecdysozoa</taxon>
        <taxon>Arthropoda</taxon>
        <taxon>Chelicerata</taxon>
        <taxon>Arachnida</taxon>
        <taxon>Araneae</taxon>
        <taxon>Araneomorphae</taxon>
        <taxon>Entelegynae</taxon>
        <taxon>Araneoidea</taxon>
        <taxon>Araneidae</taxon>
        <taxon>Caerostris</taxon>
    </lineage>
</organism>
<reference evidence="1 2" key="1">
    <citation type="submission" date="2021-06" db="EMBL/GenBank/DDBJ databases">
        <title>Caerostris extrusa draft genome.</title>
        <authorList>
            <person name="Kono N."/>
            <person name="Arakawa K."/>
        </authorList>
    </citation>
    <scope>NUCLEOTIDE SEQUENCE [LARGE SCALE GENOMIC DNA]</scope>
</reference>
<dbReference type="AlphaFoldDB" id="A0AAV4P1S9"/>
<protein>
    <submittedName>
        <fullName evidence="1">Uncharacterized protein</fullName>
    </submittedName>
</protein>
<keyword evidence="2" id="KW-1185">Reference proteome</keyword>
<proteinExistence type="predicted"/>
<accession>A0AAV4P1S9</accession>
<name>A0AAV4P1S9_CAEEX</name>
<dbReference type="EMBL" id="BPLR01003834">
    <property type="protein sequence ID" value="GIX89187.1"/>
    <property type="molecule type" value="Genomic_DNA"/>
</dbReference>
<comment type="caution">
    <text evidence="1">The sequence shown here is derived from an EMBL/GenBank/DDBJ whole genome shotgun (WGS) entry which is preliminary data.</text>
</comment>
<gene>
    <name evidence="1" type="ORF">CEXT_680381</name>
</gene>
<evidence type="ECO:0000313" key="2">
    <source>
        <dbReference type="Proteomes" id="UP001054945"/>
    </source>
</evidence>
<evidence type="ECO:0000313" key="1">
    <source>
        <dbReference type="EMBL" id="GIX89187.1"/>
    </source>
</evidence>
<dbReference type="Proteomes" id="UP001054945">
    <property type="component" value="Unassembled WGS sequence"/>
</dbReference>
<sequence length="149" mass="16781">MIESSDVAARAIMGEFTLVEKQQCLSLFKGSSWKGRHLELSKESTGVGDRNLVDYKTITWLMNRCFPMQFRRPKEYKYSRAILLRSEMGPFINTGHIPSQLSNMSLLTEAILAAAFFAICNQLRSTPCAMCKIAFTLSVSFGQPLKCAR</sequence>